<proteinExistence type="predicted"/>
<dbReference type="Pfam" id="PF00589">
    <property type="entry name" value="Phage_integrase"/>
    <property type="match status" value="1"/>
</dbReference>
<protein>
    <submittedName>
        <fullName evidence="3">Integrase</fullName>
    </submittedName>
</protein>
<comment type="caution">
    <text evidence="3">The sequence shown here is derived from an EMBL/GenBank/DDBJ whole genome shotgun (WGS) entry which is preliminary data.</text>
</comment>
<dbReference type="InterPro" id="IPR013762">
    <property type="entry name" value="Integrase-like_cat_sf"/>
</dbReference>
<accession>W4P7R7</accession>
<evidence type="ECO:0000313" key="3">
    <source>
        <dbReference type="EMBL" id="GAE15802.1"/>
    </source>
</evidence>
<name>W4P7R7_9BACE</name>
<dbReference type="GO" id="GO:0006310">
    <property type="term" value="P:DNA recombination"/>
    <property type="evidence" value="ECO:0007669"/>
    <property type="project" value="UniProtKB-KW"/>
</dbReference>
<organism evidence="3 4">
    <name type="scientific">Bacteroides pyogenes JCM 6292</name>
    <dbReference type="NCBI Taxonomy" id="1235809"/>
    <lineage>
        <taxon>Bacteria</taxon>
        <taxon>Pseudomonadati</taxon>
        <taxon>Bacteroidota</taxon>
        <taxon>Bacteroidia</taxon>
        <taxon>Bacteroidales</taxon>
        <taxon>Bacteroidaceae</taxon>
        <taxon>Bacteroides</taxon>
    </lineage>
</organism>
<dbReference type="EMBL" id="BAIQ01000021">
    <property type="protein sequence ID" value="GAE15802.1"/>
    <property type="molecule type" value="Genomic_DNA"/>
</dbReference>
<dbReference type="Proteomes" id="UP000018861">
    <property type="component" value="Unassembled WGS sequence"/>
</dbReference>
<evidence type="ECO:0000313" key="4">
    <source>
        <dbReference type="Proteomes" id="UP000018861"/>
    </source>
</evidence>
<sequence>MKSLKQSFLKKYPKYEIILRMFEESNGCPATWGNLSKVRLQNFVDYMLERMAQSSARQYAAKFKAVLNLYSEEAELPGGYMKVLTIKDEKPVPVWLNDDELEKLSAYIPLNDNERTVQAQFLMGAYSGARHSDYCRFTKTNIVNGYISYVSQKTKTHATVPLKPIVAELLEGTHIKSELSTPAFNSILRRICKASGIVEPVKVFRAGKEAEGEKWEFVSSHTARRSFASNLYLRGADLYSISKMMGHSSVEMTAKNYICCGLREQSVEVMEYFR</sequence>
<evidence type="ECO:0000256" key="1">
    <source>
        <dbReference type="ARBA" id="ARBA00023172"/>
    </source>
</evidence>
<dbReference type="PANTHER" id="PTHR30349">
    <property type="entry name" value="PHAGE INTEGRASE-RELATED"/>
    <property type="match status" value="1"/>
</dbReference>
<dbReference type="PROSITE" id="PS51898">
    <property type="entry name" value="TYR_RECOMBINASE"/>
    <property type="match status" value="1"/>
</dbReference>
<dbReference type="SUPFAM" id="SSF56349">
    <property type="entry name" value="DNA breaking-rejoining enzymes"/>
    <property type="match status" value="1"/>
</dbReference>
<dbReference type="InterPro" id="IPR011010">
    <property type="entry name" value="DNA_brk_join_enz"/>
</dbReference>
<feature type="domain" description="Tyr recombinase" evidence="2">
    <location>
        <begin position="91"/>
        <end position="271"/>
    </location>
</feature>
<dbReference type="InterPro" id="IPR050090">
    <property type="entry name" value="Tyrosine_recombinase_XerCD"/>
</dbReference>
<dbReference type="Gene3D" id="1.10.443.10">
    <property type="entry name" value="Intergrase catalytic core"/>
    <property type="match status" value="1"/>
</dbReference>
<reference evidence="3 4" key="1">
    <citation type="journal article" date="2014" name="Genome Announc.">
        <title>Draft Genome Sequences of Three Strains of Bacteroides pyogenes Isolated from a Cat and Swine.</title>
        <authorList>
            <person name="Sakamoto M."/>
            <person name="Oshima K."/>
            <person name="Suda W."/>
            <person name="Kitamura K."/>
            <person name="Iida T."/>
            <person name="Hattori M."/>
            <person name="Ohkuma M."/>
        </authorList>
    </citation>
    <scope>NUCLEOTIDE SEQUENCE [LARGE SCALE GENOMIC DNA]</scope>
    <source>
        <strain evidence="3 4">JCM 6292</strain>
    </source>
</reference>
<dbReference type="GO" id="GO:0015074">
    <property type="term" value="P:DNA integration"/>
    <property type="evidence" value="ECO:0007669"/>
    <property type="project" value="InterPro"/>
</dbReference>
<dbReference type="GO" id="GO:0003677">
    <property type="term" value="F:DNA binding"/>
    <property type="evidence" value="ECO:0007669"/>
    <property type="project" value="InterPro"/>
</dbReference>
<evidence type="ECO:0000259" key="2">
    <source>
        <dbReference type="PROSITE" id="PS51898"/>
    </source>
</evidence>
<keyword evidence="1" id="KW-0233">DNA recombination</keyword>
<dbReference type="InterPro" id="IPR002104">
    <property type="entry name" value="Integrase_catalytic"/>
</dbReference>
<dbReference type="AlphaFoldDB" id="W4P7R7"/>
<dbReference type="CDD" id="cd01185">
    <property type="entry name" value="INTN1_C_like"/>
    <property type="match status" value="1"/>
</dbReference>
<gene>
    <name evidence="3" type="ORF">JCM6292_2137</name>
</gene>